<keyword evidence="4" id="KW-1185">Reference proteome</keyword>
<evidence type="ECO:0000259" key="2">
    <source>
        <dbReference type="PROSITE" id="PS50405"/>
    </source>
</evidence>
<comment type="caution">
    <text evidence="3">The sequence shown here is derived from an EMBL/GenBank/DDBJ whole genome shotgun (WGS) entry which is preliminary data.</text>
</comment>
<evidence type="ECO:0000259" key="1">
    <source>
        <dbReference type="PROSITE" id="PS50404"/>
    </source>
</evidence>
<dbReference type="Gene3D" id="3.40.30.10">
    <property type="entry name" value="Glutaredoxin"/>
    <property type="match status" value="1"/>
</dbReference>
<dbReference type="PANTHER" id="PTHR44051:SF8">
    <property type="entry name" value="GLUTATHIONE S-TRANSFERASE GSTA"/>
    <property type="match status" value="1"/>
</dbReference>
<evidence type="ECO:0000313" key="3">
    <source>
        <dbReference type="EMBL" id="EAW32690.1"/>
    </source>
</evidence>
<dbReference type="InterPro" id="IPR004045">
    <property type="entry name" value="Glutathione_S-Trfase_N"/>
</dbReference>
<dbReference type="SUPFAM" id="SSF47616">
    <property type="entry name" value="GST C-terminal domain-like"/>
    <property type="match status" value="1"/>
</dbReference>
<name>A0Y986_9GAMM</name>
<dbReference type="SUPFAM" id="SSF52833">
    <property type="entry name" value="Thioredoxin-like"/>
    <property type="match status" value="1"/>
</dbReference>
<dbReference type="eggNOG" id="COG0625">
    <property type="taxonomic scope" value="Bacteria"/>
</dbReference>
<gene>
    <name evidence="3" type="ORF">GP2143_15581</name>
</gene>
<dbReference type="Proteomes" id="UP000004931">
    <property type="component" value="Unassembled WGS sequence"/>
</dbReference>
<keyword evidence="3" id="KW-0808">Transferase</keyword>
<organism evidence="3 4">
    <name type="scientific">marine gamma proteobacterium HTCC2143</name>
    <dbReference type="NCBI Taxonomy" id="247633"/>
    <lineage>
        <taxon>Bacteria</taxon>
        <taxon>Pseudomonadati</taxon>
        <taxon>Pseudomonadota</taxon>
        <taxon>Gammaproteobacteria</taxon>
        <taxon>Cellvibrionales</taxon>
        <taxon>Spongiibacteraceae</taxon>
        <taxon>BD1-7 clade</taxon>
    </lineage>
</organism>
<feature type="domain" description="GST C-terminal" evidence="2">
    <location>
        <begin position="98"/>
        <end position="227"/>
    </location>
</feature>
<dbReference type="InterPro" id="IPR010987">
    <property type="entry name" value="Glutathione-S-Trfase_C-like"/>
</dbReference>
<evidence type="ECO:0000313" key="4">
    <source>
        <dbReference type="Proteomes" id="UP000004931"/>
    </source>
</evidence>
<dbReference type="InterPro" id="IPR036249">
    <property type="entry name" value="Thioredoxin-like_sf"/>
</dbReference>
<sequence>MNYQHIKLYHYPLTRSARVKWLLHECVGNDFEIEKVSLYEGVQYQPSFLQKNPNHGVPVLEITLTNGEKKTMFESGAMLSFLADSFPQKNLAPPPEAFSLQRADYLQMLHFGGSWMDMMLWQIRIHKHVLPDAEKDERTVDRYMTKLTAEVEPQLVKRLCQNTYICGDHFTAADCVIGHNIIWAKSYGLCTDEVLTKYLSTLSSRWAFQQAFSDAAEFQAQAPESSVANGQFIG</sequence>
<protein>
    <submittedName>
        <fullName evidence="3">Glutathione S-transferase-like protein</fullName>
    </submittedName>
</protein>
<dbReference type="EMBL" id="AAVT01000001">
    <property type="protein sequence ID" value="EAW32690.1"/>
    <property type="molecule type" value="Genomic_DNA"/>
</dbReference>
<dbReference type="OrthoDB" id="5740960at2"/>
<dbReference type="SFLD" id="SFLDS00019">
    <property type="entry name" value="Glutathione_Transferase_(cytos"/>
    <property type="match status" value="1"/>
</dbReference>
<proteinExistence type="predicted"/>
<dbReference type="InterPro" id="IPR040079">
    <property type="entry name" value="Glutathione_S-Trfase"/>
</dbReference>
<dbReference type="SFLD" id="SFLDG00358">
    <property type="entry name" value="Main_(cytGST)"/>
    <property type="match status" value="1"/>
</dbReference>
<dbReference type="STRING" id="247633.GP2143_15581"/>
<dbReference type="InterPro" id="IPR036282">
    <property type="entry name" value="Glutathione-S-Trfase_C_sf"/>
</dbReference>
<dbReference type="PANTHER" id="PTHR44051">
    <property type="entry name" value="GLUTATHIONE S-TRANSFERASE-RELATED"/>
    <property type="match status" value="1"/>
</dbReference>
<feature type="domain" description="GST N-terminal" evidence="1">
    <location>
        <begin position="4"/>
        <end position="90"/>
    </location>
</feature>
<reference evidence="3 4" key="1">
    <citation type="journal article" date="2010" name="J. Bacteriol.">
        <title>Genome sequence of the oligotrophic marine Gammaproteobacterium HTCC2143, isolated from the Oregon Coast.</title>
        <authorList>
            <person name="Oh H.M."/>
            <person name="Kang I."/>
            <person name="Ferriera S."/>
            <person name="Giovannoni S.J."/>
            <person name="Cho J.C."/>
        </authorList>
    </citation>
    <scope>NUCLEOTIDE SEQUENCE [LARGE SCALE GENOMIC DNA]</scope>
    <source>
        <strain evidence="3 4">HTCC2143</strain>
    </source>
</reference>
<dbReference type="PROSITE" id="PS50405">
    <property type="entry name" value="GST_CTER"/>
    <property type="match status" value="1"/>
</dbReference>
<dbReference type="Gene3D" id="1.20.1050.10">
    <property type="match status" value="1"/>
</dbReference>
<accession>A0Y986</accession>
<dbReference type="AlphaFoldDB" id="A0Y986"/>
<dbReference type="Pfam" id="PF02798">
    <property type="entry name" value="GST_N"/>
    <property type="match status" value="1"/>
</dbReference>
<dbReference type="GO" id="GO:0016740">
    <property type="term" value="F:transferase activity"/>
    <property type="evidence" value="ECO:0007669"/>
    <property type="project" value="UniProtKB-KW"/>
</dbReference>
<dbReference type="CDD" id="cd03046">
    <property type="entry name" value="GST_N_GTT1_like"/>
    <property type="match status" value="1"/>
</dbReference>
<dbReference type="PROSITE" id="PS50404">
    <property type="entry name" value="GST_NTER"/>
    <property type="match status" value="1"/>
</dbReference>